<sequence>MKLHVLAPYRQPCKRQGGEGGDDGATSGREGKRGIRTKSSAASKAGFFCCDATAGSDMSIRAASSALLAVCGRAGRSSSFGARKGFRETGRLGWLLALLKLRGEGSAGDGKAGEAARLRKGLLEDRLSVSPGEGRRSIIDILAARAARATWLRAIGTRTLAAACASGTNVGTTKDSCRIQQAGCRGQASAT</sequence>
<feature type="region of interest" description="Disordered" evidence="1">
    <location>
        <begin position="12"/>
        <end position="37"/>
    </location>
</feature>
<protein>
    <submittedName>
        <fullName evidence="2">Uncharacterized protein</fullName>
    </submittedName>
</protein>
<dbReference type="Proteomes" id="UP000799766">
    <property type="component" value="Unassembled WGS sequence"/>
</dbReference>
<reference evidence="2" key="1">
    <citation type="journal article" date="2020" name="Stud. Mycol.">
        <title>101 Dothideomycetes genomes: a test case for predicting lifestyles and emergence of pathogens.</title>
        <authorList>
            <person name="Haridas S."/>
            <person name="Albert R."/>
            <person name="Binder M."/>
            <person name="Bloem J."/>
            <person name="Labutti K."/>
            <person name="Salamov A."/>
            <person name="Andreopoulos B."/>
            <person name="Baker S."/>
            <person name="Barry K."/>
            <person name="Bills G."/>
            <person name="Bluhm B."/>
            <person name="Cannon C."/>
            <person name="Castanera R."/>
            <person name="Culley D."/>
            <person name="Daum C."/>
            <person name="Ezra D."/>
            <person name="Gonzalez J."/>
            <person name="Henrissat B."/>
            <person name="Kuo A."/>
            <person name="Liang C."/>
            <person name="Lipzen A."/>
            <person name="Lutzoni F."/>
            <person name="Magnuson J."/>
            <person name="Mondo S."/>
            <person name="Nolan M."/>
            <person name="Ohm R."/>
            <person name="Pangilinan J."/>
            <person name="Park H.-J."/>
            <person name="Ramirez L."/>
            <person name="Alfaro M."/>
            <person name="Sun H."/>
            <person name="Tritt A."/>
            <person name="Yoshinaga Y."/>
            <person name="Zwiers L.-H."/>
            <person name="Turgeon B."/>
            <person name="Goodwin S."/>
            <person name="Spatafora J."/>
            <person name="Crous P."/>
            <person name="Grigoriev I."/>
        </authorList>
    </citation>
    <scope>NUCLEOTIDE SEQUENCE</scope>
    <source>
        <strain evidence="2">ATCC 16933</strain>
    </source>
</reference>
<proteinExistence type="predicted"/>
<evidence type="ECO:0000313" key="2">
    <source>
        <dbReference type="EMBL" id="KAF2456004.1"/>
    </source>
</evidence>
<keyword evidence="3" id="KW-1185">Reference proteome</keyword>
<gene>
    <name evidence="2" type="ORF">BDY21DRAFT_65667</name>
</gene>
<evidence type="ECO:0000313" key="3">
    <source>
        <dbReference type="Proteomes" id="UP000799766"/>
    </source>
</evidence>
<dbReference type="AlphaFoldDB" id="A0A6A6NWX5"/>
<dbReference type="EMBL" id="MU001685">
    <property type="protein sequence ID" value="KAF2456004.1"/>
    <property type="molecule type" value="Genomic_DNA"/>
</dbReference>
<organism evidence="2 3">
    <name type="scientific">Lineolata rhizophorae</name>
    <dbReference type="NCBI Taxonomy" id="578093"/>
    <lineage>
        <taxon>Eukaryota</taxon>
        <taxon>Fungi</taxon>
        <taxon>Dikarya</taxon>
        <taxon>Ascomycota</taxon>
        <taxon>Pezizomycotina</taxon>
        <taxon>Dothideomycetes</taxon>
        <taxon>Dothideomycetes incertae sedis</taxon>
        <taxon>Lineolatales</taxon>
        <taxon>Lineolataceae</taxon>
        <taxon>Lineolata</taxon>
    </lineage>
</organism>
<accession>A0A6A6NWX5</accession>
<evidence type="ECO:0000256" key="1">
    <source>
        <dbReference type="SAM" id="MobiDB-lite"/>
    </source>
</evidence>
<name>A0A6A6NWX5_9PEZI</name>